<name>A0A9X2WX30_9GAMM</name>
<keyword evidence="4" id="KW-1185">Reference proteome</keyword>
<sequence>MKIVVVGASGTIGQAIVRLFHSTQHEVIQVGRTTGDVLIDIRDEHSLHQGLKKVGKVDAIIAAMGDVAFKPFAQLDQADWQKGIQSKLLGQIQLVQIGSQFLNAGGSFTLTSGIIADVPVKDGVSAATINGALEHFVTAVAGELPAQQRINIVSPTVLSESLASYQDYFPGFSAINADTLAKVYLRSVMGRENGRVLKAFSSCGAVLP</sequence>
<dbReference type="EMBL" id="JAMTCC010000034">
    <property type="protein sequence ID" value="MCT7947167.1"/>
    <property type="molecule type" value="Genomic_DNA"/>
</dbReference>
<dbReference type="CDD" id="cd11731">
    <property type="entry name" value="Lin1944_like_SDR_c"/>
    <property type="match status" value="1"/>
</dbReference>
<dbReference type="Pfam" id="PF13561">
    <property type="entry name" value="adh_short_C2"/>
    <property type="match status" value="1"/>
</dbReference>
<evidence type="ECO:0000313" key="4">
    <source>
        <dbReference type="Proteomes" id="UP001155604"/>
    </source>
</evidence>
<protein>
    <submittedName>
        <fullName evidence="3">Short chain dehydrogenase</fullName>
    </submittedName>
</protein>
<evidence type="ECO:0000313" key="3">
    <source>
        <dbReference type="EMBL" id="MCT7947167.1"/>
    </source>
</evidence>
<dbReference type="InterPro" id="IPR051122">
    <property type="entry name" value="SDR_DHRS6-like"/>
</dbReference>
<dbReference type="InterPro" id="IPR002347">
    <property type="entry name" value="SDR_fam"/>
</dbReference>
<dbReference type="GO" id="GO:0016491">
    <property type="term" value="F:oxidoreductase activity"/>
    <property type="evidence" value="ECO:0007669"/>
    <property type="project" value="UniProtKB-KW"/>
</dbReference>
<dbReference type="RefSeq" id="WP_259572995.1">
    <property type="nucleotide sequence ID" value="NZ_JAMTCC010000034.1"/>
</dbReference>
<dbReference type="PANTHER" id="PTHR43477">
    <property type="entry name" value="DIHYDROANTICAPSIN 7-DEHYDROGENASE"/>
    <property type="match status" value="1"/>
</dbReference>
<dbReference type="AlphaFoldDB" id="A0A9X2WX30"/>
<comment type="similarity">
    <text evidence="1">Belongs to the short-chain dehydrogenases/reductases (SDR) family.</text>
</comment>
<dbReference type="PANTHER" id="PTHR43477:SF1">
    <property type="entry name" value="DIHYDROANTICAPSIN 7-DEHYDROGENASE"/>
    <property type="match status" value="1"/>
</dbReference>
<accession>A0A9X2WX30</accession>
<evidence type="ECO:0000256" key="2">
    <source>
        <dbReference type="ARBA" id="ARBA00023002"/>
    </source>
</evidence>
<gene>
    <name evidence="3" type="ORF">NE536_17550</name>
</gene>
<dbReference type="SUPFAM" id="SSF51735">
    <property type="entry name" value="NAD(P)-binding Rossmann-fold domains"/>
    <property type="match status" value="1"/>
</dbReference>
<comment type="caution">
    <text evidence="3">The sequence shown here is derived from an EMBL/GenBank/DDBJ whole genome shotgun (WGS) entry which is preliminary data.</text>
</comment>
<proteinExistence type="inferred from homology"/>
<dbReference type="Gene3D" id="3.40.50.720">
    <property type="entry name" value="NAD(P)-binding Rossmann-like Domain"/>
    <property type="match status" value="1"/>
</dbReference>
<keyword evidence="2" id="KW-0560">Oxidoreductase</keyword>
<dbReference type="NCBIfam" id="NF005754">
    <property type="entry name" value="PRK07578.1"/>
    <property type="match status" value="1"/>
</dbReference>
<reference evidence="3" key="1">
    <citation type="journal article" date="2023" name="Int. J. Syst. Evol. Microbiol.">
        <title>&lt;i&gt;Shewanella septentrionalis&lt;/i&gt; sp. nov. and &lt;i&gt;Shewanella holmiensis&lt;/i&gt; sp. nov., isolated from Baltic Sea water and sediments.</title>
        <authorList>
            <person name="Martin-Rodriguez A.J."/>
            <person name="Thorell K."/>
            <person name="Joffre E."/>
            <person name="Jensie-Markopoulos S."/>
            <person name="Moore E.R.B."/>
            <person name="Sjoling A."/>
        </authorList>
    </citation>
    <scope>NUCLEOTIDE SEQUENCE</scope>
    <source>
        <strain evidence="3">SP1W3</strain>
    </source>
</reference>
<evidence type="ECO:0000256" key="1">
    <source>
        <dbReference type="ARBA" id="ARBA00006484"/>
    </source>
</evidence>
<dbReference type="Proteomes" id="UP001155604">
    <property type="component" value="Unassembled WGS sequence"/>
</dbReference>
<dbReference type="InterPro" id="IPR036291">
    <property type="entry name" value="NAD(P)-bd_dom_sf"/>
</dbReference>
<organism evidence="3 4">
    <name type="scientific">Shewanella septentrionalis</name>
    <dbReference type="NCBI Taxonomy" id="2952223"/>
    <lineage>
        <taxon>Bacteria</taxon>
        <taxon>Pseudomonadati</taxon>
        <taxon>Pseudomonadota</taxon>
        <taxon>Gammaproteobacteria</taxon>
        <taxon>Alteromonadales</taxon>
        <taxon>Shewanellaceae</taxon>
        <taxon>Shewanella</taxon>
    </lineage>
</organism>